<feature type="compositionally biased region" description="Polar residues" evidence="9">
    <location>
        <begin position="586"/>
        <end position="600"/>
    </location>
</feature>
<keyword evidence="3" id="KW-0645">Protease</keyword>
<dbReference type="GO" id="GO:0140492">
    <property type="term" value="F:metal-dependent deubiquitinase activity"/>
    <property type="evidence" value="ECO:0007669"/>
    <property type="project" value="InterPro"/>
</dbReference>
<evidence type="ECO:0000256" key="1">
    <source>
        <dbReference type="ARBA" id="ARBA00001947"/>
    </source>
</evidence>
<dbReference type="EMBL" id="MU128922">
    <property type="protein sequence ID" value="KAF9518748.1"/>
    <property type="molecule type" value="Genomic_DNA"/>
</dbReference>
<dbReference type="GO" id="GO:0070536">
    <property type="term" value="P:protein K63-linked deubiquitination"/>
    <property type="evidence" value="ECO:0007669"/>
    <property type="project" value="InterPro"/>
</dbReference>
<dbReference type="PROSITE" id="PS50249">
    <property type="entry name" value="MPN"/>
    <property type="match status" value="1"/>
</dbReference>
<dbReference type="InterPro" id="IPR015063">
    <property type="entry name" value="USP8_dimer"/>
</dbReference>
<keyword evidence="7" id="KW-0862">Zinc</keyword>
<feature type="region of interest" description="Disordered" evidence="9">
    <location>
        <begin position="582"/>
        <end position="670"/>
    </location>
</feature>
<dbReference type="InterPro" id="IPR000555">
    <property type="entry name" value="JAMM/MPN+_dom"/>
</dbReference>
<feature type="compositionally biased region" description="Basic and acidic residues" evidence="9">
    <location>
        <begin position="225"/>
        <end position="236"/>
    </location>
</feature>
<feature type="compositionally biased region" description="Low complexity" evidence="9">
    <location>
        <begin position="614"/>
        <end position="624"/>
    </location>
</feature>
<accession>A0A9P6B6Q3</accession>
<dbReference type="InterPro" id="IPR037518">
    <property type="entry name" value="MPN"/>
</dbReference>
<comment type="cofactor">
    <cofactor evidence="1">
        <name>Zn(2+)</name>
        <dbReference type="ChEBI" id="CHEBI:29105"/>
    </cofactor>
</comment>
<feature type="compositionally biased region" description="Basic and acidic residues" evidence="9">
    <location>
        <begin position="174"/>
        <end position="199"/>
    </location>
</feature>
<dbReference type="InterPro" id="IPR044098">
    <property type="entry name" value="STAMBP/STALP-like_MPN"/>
</dbReference>
<comment type="caution">
    <text evidence="11">The sequence shown here is derived from an EMBL/GenBank/DDBJ whole genome shotgun (WGS) entry which is preliminary data.</text>
</comment>
<dbReference type="PANTHER" id="PTHR12947:SF13">
    <property type="entry name" value="FI19924P1"/>
    <property type="match status" value="1"/>
</dbReference>
<evidence type="ECO:0000256" key="9">
    <source>
        <dbReference type="SAM" id="MobiDB-lite"/>
    </source>
</evidence>
<dbReference type="Gene3D" id="1.20.58.80">
    <property type="entry name" value="Phosphotransferase system, lactose/cellobiose-type IIA subunit"/>
    <property type="match status" value="1"/>
</dbReference>
<dbReference type="PANTHER" id="PTHR12947">
    <property type="entry name" value="AMSH-LIKE PROTEASE"/>
    <property type="match status" value="1"/>
</dbReference>
<dbReference type="SUPFAM" id="SSF102712">
    <property type="entry name" value="JAB1/MPN domain"/>
    <property type="match status" value="1"/>
</dbReference>
<gene>
    <name evidence="11" type="ORF">BS47DRAFT_1312974</name>
</gene>
<feature type="compositionally biased region" description="Polar residues" evidence="9">
    <location>
        <begin position="285"/>
        <end position="313"/>
    </location>
</feature>
<keyword evidence="8" id="KW-0482">Metalloprotease</keyword>
<feature type="compositionally biased region" description="Polar residues" evidence="9">
    <location>
        <begin position="210"/>
        <end position="220"/>
    </location>
</feature>
<dbReference type="GO" id="GO:0006508">
    <property type="term" value="P:proteolysis"/>
    <property type="evidence" value="ECO:0007669"/>
    <property type="project" value="UniProtKB-KW"/>
</dbReference>
<dbReference type="GO" id="GO:0016020">
    <property type="term" value="C:membrane"/>
    <property type="evidence" value="ECO:0007669"/>
    <property type="project" value="TreeGrafter"/>
</dbReference>
<dbReference type="CDD" id="cd08066">
    <property type="entry name" value="MPN_AMSH_like"/>
    <property type="match status" value="1"/>
</dbReference>
<evidence type="ECO:0000313" key="12">
    <source>
        <dbReference type="Proteomes" id="UP000886523"/>
    </source>
</evidence>
<sequence length="850" mass="94567">MAPTGRLRSFEEIEELSKPTAYDPERSFKDQLRAIDTLRDQSFEHRQKGDLENAYIFMARAAGVVLDKLPFHSQYDILSAKQKTDLAANGQSMLRVLADLRPQLVERHRDYLASRSNGILPPPRNPKGHKPKGTASPPGEIQMPRTPTSIEDRSSRALTSSGPTPGVTVMLTEAQERERQGDRQRVRRMQSREASRSTREYNIPTPVPTPSRQEPPQLSQPHRYASHDEGNHHSDFEPSISRLQQSYDADFKPWSNDSGPLNETAQMRRALDLENTGVGERHSGEAQSRGIQNGGMPTTQREAPGQATLQEQRVANGRDILTRRPVDAQAPRQADAEAREKAEWDARAAERGREDQASREVQSRITREIQRRALMDAEIIERQRRATEEVQVKIAREPQDRVMREAASDLIRRDSQEQRMPRPSLDGGVRRADSLGHSQIPLQASYPVTREQSNPLSGHNLRQSLSSSGYPDTAAPLYPSQSASAHSSRLNGPGQIGIVVPASIPYSHPDPTAEVALPTLTLESPSHSRPYFLGSMDDGRGPSIRDLKRMYPSPIVTTTSPPRETGHIVNVPKAYPELMTTHQKEQGYQPSPQSIFAQSEPQEEDTPHALLFQPSWPSSRSMNPSPRPVQVLNMSSRSSPYPEYTGTAGPPPAPPFSHLLHGHPRSEPSVTPRLRQLMLPMSTLPRFLSVAAVNTAQKRETCGLLLGKPIGNSFRISTLLIPKQSATENTSTMIHEELVAQVQLTRDLITLGWIHTHPTQSCFMSSLDLHTHSGYQSSLPEAIAIVCAPKSTPNFGIFRLTDPPGLGMIQSCRNKAAFHPHSDSEPIYTDADSDHVKMVDDAYLEIIDLR</sequence>
<keyword evidence="12" id="KW-1185">Reference proteome</keyword>
<name>A0A9P6B6Q3_9AGAM</name>
<evidence type="ECO:0000256" key="8">
    <source>
        <dbReference type="ARBA" id="ARBA00023049"/>
    </source>
</evidence>
<dbReference type="AlphaFoldDB" id="A0A9P6B6Q3"/>
<protein>
    <recommendedName>
        <fullName evidence="10">MPN domain-containing protein</fullName>
    </recommendedName>
</protein>
<dbReference type="Pfam" id="PF08969">
    <property type="entry name" value="USP8_dimer"/>
    <property type="match status" value="1"/>
</dbReference>
<dbReference type="GO" id="GO:0005768">
    <property type="term" value="C:endosome"/>
    <property type="evidence" value="ECO:0007669"/>
    <property type="project" value="TreeGrafter"/>
</dbReference>
<feature type="compositionally biased region" description="Basic and acidic residues" evidence="9">
    <location>
        <begin position="334"/>
        <end position="362"/>
    </location>
</feature>
<feature type="region of interest" description="Disordered" evidence="9">
    <location>
        <begin position="276"/>
        <end position="362"/>
    </location>
</feature>
<reference evidence="11" key="1">
    <citation type="journal article" date="2020" name="Nat. Commun.">
        <title>Large-scale genome sequencing of mycorrhizal fungi provides insights into the early evolution of symbiotic traits.</title>
        <authorList>
            <person name="Miyauchi S."/>
            <person name="Kiss E."/>
            <person name="Kuo A."/>
            <person name="Drula E."/>
            <person name="Kohler A."/>
            <person name="Sanchez-Garcia M."/>
            <person name="Morin E."/>
            <person name="Andreopoulos B."/>
            <person name="Barry K.W."/>
            <person name="Bonito G."/>
            <person name="Buee M."/>
            <person name="Carver A."/>
            <person name="Chen C."/>
            <person name="Cichocki N."/>
            <person name="Clum A."/>
            <person name="Culley D."/>
            <person name="Crous P.W."/>
            <person name="Fauchery L."/>
            <person name="Girlanda M."/>
            <person name="Hayes R.D."/>
            <person name="Keri Z."/>
            <person name="LaButti K."/>
            <person name="Lipzen A."/>
            <person name="Lombard V."/>
            <person name="Magnuson J."/>
            <person name="Maillard F."/>
            <person name="Murat C."/>
            <person name="Nolan M."/>
            <person name="Ohm R.A."/>
            <person name="Pangilinan J."/>
            <person name="Pereira M.F."/>
            <person name="Perotto S."/>
            <person name="Peter M."/>
            <person name="Pfister S."/>
            <person name="Riley R."/>
            <person name="Sitrit Y."/>
            <person name="Stielow J.B."/>
            <person name="Szollosi G."/>
            <person name="Zifcakova L."/>
            <person name="Stursova M."/>
            <person name="Spatafora J.W."/>
            <person name="Tedersoo L."/>
            <person name="Vaario L.M."/>
            <person name="Yamada A."/>
            <person name="Yan M."/>
            <person name="Wang P."/>
            <person name="Xu J."/>
            <person name="Bruns T."/>
            <person name="Baldrian P."/>
            <person name="Vilgalys R."/>
            <person name="Dunand C."/>
            <person name="Henrissat B."/>
            <person name="Grigoriev I.V."/>
            <person name="Hibbett D."/>
            <person name="Nagy L.G."/>
            <person name="Martin F.M."/>
        </authorList>
    </citation>
    <scope>NUCLEOTIDE SEQUENCE</scope>
    <source>
        <strain evidence="11">UP504</strain>
    </source>
</reference>
<organism evidence="11 12">
    <name type="scientific">Hydnum rufescens UP504</name>
    <dbReference type="NCBI Taxonomy" id="1448309"/>
    <lineage>
        <taxon>Eukaryota</taxon>
        <taxon>Fungi</taxon>
        <taxon>Dikarya</taxon>
        <taxon>Basidiomycota</taxon>
        <taxon>Agaricomycotina</taxon>
        <taxon>Agaricomycetes</taxon>
        <taxon>Cantharellales</taxon>
        <taxon>Hydnaceae</taxon>
        <taxon>Hydnum</taxon>
    </lineage>
</organism>
<dbReference type="SMART" id="SM00232">
    <property type="entry name" value="JAB_MPN"/>
    <property type="match status" value="1"/>
</dbReference>
<evidence type="ECO:0000259" key="10">
    <source>
        <dbReference type="PROSITE" id="PS50249"/>
    </source>
</evidence>
<keyword evidence="4" id="KW-0479">Metal-binding</keyword>
<dbReference type="GO" id="GO:0046872">
    <property type="term" value="F:metal ion binding"/>
    <property type="evidence" value="ECO:0007669"/>
    <property type="project" value="UniProtKB-KW"/>
</dbReference>
<dbReference type="Proteomes" id="UP000886523">
    <property type="component" value="Unassembled WGS sequence"/>
</dbReference>
<comment type="similarity">
    <text evidence="2">Belongs to the peptidase M67C family.</text>
</comment>
<evidence type="ECO:0000256" key="3">
    <source>
        <dbReference type="ARBA" id="ARBA00022670"/>
    </source>
</evidence>
<evidence type="ECO:0000313" key="11">
    <source>
        <dbReference type="EMBL" id="KAF9518748.1"/>
    </source>
</evidence>
<evidence type="ECO:0000256" key="7">
    <source>
        <dbReference type="ARBA" id="ARBA00022833"/>
    </source>
</evidence>
<feature type="region of interest" description="Disordered" evidence="9">
    <location>
        <begin position="113"/>
        <end position="237"/>
    </location>
</feature>
<evidence type="ECO:0000256" key="5">
    <source>
        <dbReference type="ARBA" id="ARBA00022786"/>
    </source>
</evidence>
<evidence type="ECO:0000256" key="4">
    <source>
        <dbReference type="ARBA" id="ARBA00022723"/>
    </source>
</evidence>
<keyword evidence="6" id="KW-0378">Hydrolase</keyword>
<proteinExistence type="inferred from homology"/>
<evidence type="ECO:0000256" key="6">
    <source>
        <dbReference type="ARBA" id="ARBA00022801"/>
    </source>
</evidence>
<evidence type="ECO:0000256" key="2">
    <source>
        <dbReference type="ARBA" id="ARBA00010981"/>
    </source>
</evidence>
<feature type="region of interest" description="Disordered" evidence="9">
    <location>
        <begin position="409"/>
        <end position="489"/>
    </location>
</feature>
<dbReference type="Gene3D" id="3.40.140.10">
    <property type="entry name" value="Cytidine Deaminase, domain 2"/>
    <property type="match status" value="1"/>
</dbReference>
<dbReference type="Pfam" id="PF01398">
    <property type="entry name" value="JAB"/>
    <property type="match status" value="1"/>
</dbReference>
<feature type="compositionally biased region" description="Polar residues" evidence="9">
    <location>
        <begin position="450"/>
        <end position="470"/>
    </location>
</feature>
<dbReference type="GO" id="GO:0061578">
    <property type="term" value="F:K63-linked deubiquitinase activity"/>
    <property type="evidence" value="ECO:0007669"/>
    <property type="project" value="InterPro"/>
</dbReference>
<feature type="domain" description="MPN" evidence="10">
    <location>
        <begin position="679"/>
        <end position="806"/>
    </location>
</feature>
<keyword evidence="5" id="KW-0833">Ubl conjugation pathway</keyword>
<dbReference type="OrthoDB" id="3640at2759"/>
<feature type="compositionally biased region" description="Basic and acidic residues" evidence="9">
    <location>
        <begin position="409"/>
        <end position="420"/>
    </location>
</feature>
<feature type="compositionally biased region" description="Polar residues" evidence="9">
    <location>
        <begin position="479"/>
        <end position="489"/>
    </location>
</feature>